<dbReference type="Proteomes" id="UP001498398">
    <property type="component" value="Unassembled WGS sequence"/>
</dbReference>
<evidence type="ECO:0000256" key="2">
    <source>
        <dbReference type="ARBA" id="ARBA00022942"/>
    </source>
</evidence>
<dbReference type="PANTHER" id="PTHR10539">
    <property type="entry name" value="26S PROTEASOME NON-ATPASE REGULATORY SUBUNIT 13"/>
    <property type="match status" value="1"/>
</dbReference>
<name>A0ABR1INC2_9AGAR</name>
<keyword evidence="5" id="KW-1185">Reference proteome</keyword>
<dbReference type="GO" id="GO:0000502">
    <property type="term" value="C:proteasome complex"/>
    <property type="evidence" value="ECO:0007669"/>
    <property type="project" value="UniProtKB-KW"/>
</dbReference>
<evidence type="ECO:0000313" key="4">
    <source>
        <dbReference type="EMBL" id="KAK7435141.1"/>
    </source>
</evidence>
<accession>A0ABR1INC2</accession>
<dbReference type="InterPro" id="IPR036390">
    <property type="entry name" value="WH_DNA-bd_sf"/>
</dbReference>
<organism evidence="4 5">
    <name type="scientific">Marasmiellus scandens</name>
    <dbReference type="NCBI Taxonomy" id="2682957"/>
    <lineage>
        <taxon>Eukaryota</taxon>
        <taxon>Fungi</taxon>
        <taxon>Dikarya</taxon>
        <taxon>Basidiomycota</taxon>
        <taxon>Agaricomycotina</taxon>
        <taxon>Agaricomycetes</taxon>
        <taxon>Agaricomycetidae</taxon>
        <taxon>Agaricales</taxon>
        <taxon>Marasmiineae</taxon>
        <taxon>Omphalotaceae</taxon>
        <taxon>Marasmiellus</taxon>
    </lineage>
</organism>
<gene>
    <name evidence="4" type="primary">RPN9</name>
    <name evidence="4" type="ORF">VKT23_019833</name>
</gene>
<dbReference type="InterPro" id="IPR054179">
    <property type="entry name" value="PSD13_N"/>
</dbReference>
<dbReference type="InterPro" id="IPR000717">
    <property type="entry name" value="PCI_dom"/>
</dbReference>
<dbReference type="PANTHER" id="PTHR10539:SF0">
    <property type="entry name" value="26S PROTEASOME NON-ATPASE REGULATORY SUBUNIT 13"/>
    <property type="match status" value="1"/>
</dbReference>
<comment type="caution">
    <text evidence="4">The sequence shown here is derived from an EMBL/GenBank/DDBJ whole genome shotgun (WGS) entry which is preliminary data.</text>
</comment>
<evidence type="ECO:0000259" key="3">
    <source>
        <dbReference type="PROSITE" id="PS50250"/>
    </source>
</evidence>
<dbReference type="PROSITE" id="PS50250">
    <property type="entry name" value="PCI"/>
    <property type="match status" value="1"/>
</dbReference>
<dbReference type="InterPro" id="IPR035298">
    <property type="entry name" value="PSMD13"/>
</dbReference>
<protein>
    <submittedName>
        <fullName evidence="4">26S proteasome regulatory subunit</fullName>
    </submittedName>
</protein>
<dbReference type="Pfam" id="PF01399">
    <property type="entry name" value="PCI"/>
    <property type="match status" value="1"/>
</dbReference>
<dbReference type="Pfam" id="PF22037">
    <property type="entry name" value="PSD13_N"/>
    <property type="match status" value="1"/>
</dbReference>
<dbReference type="EMBL" id="JBANRG010000111">
    <property type="protein sequence ID" value="KAK7435141.1"/>
    <property type="molecule type" value="Genomic_DNA"/>
</dbReference>
<dbReference type="SMART" id="SM00088">
    <property type="entry name" value="PINT"/>
    <property type="match status" value="1"/>
</dbReference>
<feature type="domain" description="PCI" evidence="3">
    <location>
        <begin position="187"/>
        <end position="355"/>
    </location>
</feature>
<reference evidence="4 5" key="1">
    <citation type="submission" date="2024-01" db="EMBL/GenBank/DDBJ databases">
        <title>A draft genome for the cacao thread blight pathogen Marasmiellus scandens.</title>
        <authorList>
            <person name="Baruah I.K."/>
            <person name="Leung J."/>
            <person name="Bukari Y."/>
            <person name="Amoako-Attah I."/>
            <person name="Meinhardt L.W."/>
            <person name="Bailey B.A."/>
            <person name="Cohen S.P."/>
        </authorList>
    </citation>
    <scope>NUCLEOTIDE SEQUENCE [LARGE SCALE GENOMIC DNA]</scope>
    <source>
        <strain evidence="4 5">GH-19</strain>
    </source>
</reference>
<keyword evidence="2 4" id="KW-0647">Proteasome</keyword>
<evidence type="ECO:0000313" key="5">
    <source>
        <dbReference type="Proteomes" id="UP001498398"/>
    </source>
</evidence>
<dbReference type="SUPFAM" id="SSF46785">
    <property type="entry name" value="Winged helix' DNA-binding domain"/>
    <property type="match status" value="1"/>
</dbReference>
<comment type="similarity">
    <text evidence="1">Belongs to the proteasome subunit S11 family.</text>
</comment>
<proteinExistence type="inferred from homology"/>
<sequence length="392" mass="44759">MSSSMAVDSTHQPPKLNLDEFIATALSGTPSELHPFFEAFKTMHTRKLWHQLTNKLHEFFDHPLSKPYRVEVFERFVSDFESKLNQLRLVEMGVKVSRDIDNPEKHLSFLTSLLSRINKETSQEAYVLLLATIAHAKLLYGDLEGTKTDMDSAWKILDNLEGVDTGVNAAYYGVAADYYKAKAEYAPYYRNSLLYLACLDPATDMTAEERIARAHDLGISAFLGDTIYNFGELLMHPILDALDGTDHEWIKKLLFTFNEGSIGKFEALVPLFHKESILQENYAFLRQKICLMALIESVFKRSADNRTMSFKTIGEETRLPVDEVEHLVMKALSLKLIRGSMDQVEQKAHITWVQPRVLSRQQIGELSKRLDQWVNKLNTVEKRIAPEVLISA</sequence>
<evidence type="ECO:0000256" key="1">
    <source>
        <dbReference type="ARBA" id="ARBA00006207"/>
    </source>
</evidence>